<dbReference type="Pfam" id="PF13639">
    <property type="entry name" value="zf-RING_2"/>
    <property type="match status" value="1"/>
</dbReference>
<comment type="subcellular location">
    <subcellularLocation>
        <location evidence="2">Membrane</location>
        <topology evidence="2">Single-pass membrane protein</topology>
    </subcellularLocation>
</comment>
<dbReference type="PROSITE" id="PS50089">
    <property type="entry name" value="ZF_RING_2"/>
    <property type="match status" value="1"/>
</dbReference>
<gene>
    <name evidence="18" type="ORF">ACH5RR_034640</name>
</gene>
<dbReference type="SUPFAM" id="SSF57850">
    <property type="entry name" value="RING/U-box"/>
    <property type="match status" value="1"/>
</dbReference>
<dbReference type="AlphaFoldDB" id="A0ABD2YEZ2"/>
<dbReference type="EC" id="2.3.2.27" evidence="4"/>
<evidence type="ECO:0000256" key="14">
    <source>
        <dbReference type="PROSITE-ProRule" id="PRU00175"/>
    </source>
</evidence>
<evidence type="ECO:0000313" key="18">
    <source>
        <dbReference type="EMBL" id="KAL3504799.1"/>
    </source>
</evidence>
<comment type="catalytic activity">
    <reaction evidence="1">
        <text>S-ubiquitinyl-[E2 ubiquitin-conjugating enzyme]-L-cysteine + [acceptor protein]-L-lysine = [E2 ubiquitin-conjugating enzyme]-L-cysteine + N(6)-ubiquitinyl-[acceptor protein]-L-lysine.</text>
        <dbReference type="EC" id="2.3.2.27"/>
    </reaction>
</comment>
<feature type="signal peptide" evidence="16">
    <location>
        <begin position="1"/>
        <end position="25"/>
    </location>
</feature>
<evidence type="ECO:0000256" key="6">
    <source>
        <dbReference type="ARBA" id="ARBA00022692"/>
    </source>
</evidence>
<accession>A0ABD2YEZ2</accession>
<evidence type="ECO:0000256" key="7">
    <source>
        <dbReference type="ARBA" id="ARBA00022723"/>
    </source>
</evidence>
<evidence type="ECO:0000256" key="2">
    <source>
        <dbReference type="ARBA" id="ARBA00004167"/>
    </source>
</evidence>
<evidence type="ECO:0000256" key="9">
    <source>
        <dbReference type="ARBA" id="ARBA00022786"/>
    </source>
</evidence>
<evidence type="ECO:0000256" key="13">
    <source>
        <dbReference type="ARBA" id="ARBA00024209"/>
    </source>
</evidence>
<sequence>MKLHKDNSLVFMKIIFLILLPDAYAQNETLPSSQPSKSDGFSFEPKIRVNPSMAIILVCLISAFFIMGCVSVSIRQCSEHGLDTLPDHHARGSHRSHRAVARGLDSTIIDTFPMFLYSDVKGLKLGKGELECAVCLNEFEDDETLRLLPKCSHVFHPDCIDAWLASHITCPVCRANLMVEPGDEDPGLEIRESAIDRSDLILGQQMNDPTSRTNNVAMDIHIGSPELTNQPQIIIHNRPRRPRISGKFPRSHSTGHSLVQSGEDCEKFTLRLPEDVKNQLIRSELSRAKSCVSFTRMRSSTKGFRRSNSGVGRRANSLDNMRFDHVDRLAGWTFTRNSSFFSRAGSTKEVINGEEPTANPKNLFRSAKSFKAPFERLFSGAEKAVDGERSLTKLRSDKSSV</sequence>
<keyword evidence="16" id="KW-0732">Signal</keyword>
<comment type="caution">
    <text evidence="18">The sequence shown here is derived from an EMBL/GenBank/DDBJ whole genome shotgun (WGS) entry which is preliminary data.</text>
</comment>
<evidence type="ECO:0000256" key="16">
    <source>
        <dbReference type="SAM" id="SignalP"/>
    </source>
</evidence>
<dbReference type="Proteomes" id="UP001630127">
    <property type="component" value="Unassembled WGS sequence"/>
</dbReference>
<dbReference type="InterPro" id="IPR053238">
    <property type="entry name" value="RING-H2_zinc_finger"/>
</dbReference>
<feature type="transmembrane region" description="Helical" evidence="15">
    <location>
        <begin position="49"/>
        <end position="70"/>
    </location>
</feature>
<evidence type="ECO:0000259" key="17">
    <source>
        <dbReference type="PROSITE" id="PS50089"/>
    </source>
</evidence>
<dbReference type="GO" id="GO:0061630">
    <property type="term" value="F:ubiquitin protein ligase activity"/>
    <property type="evidence" value="ECO:0007669"/>
    <property type="project" value="UniProtKB-EC"/>
</dbReference>
<keyword evidence="6 15" id="KW-0812">Transmembrane</keyword>
<keyword evidence="19" id="KW-1185">Reference proteome</keyword>
<dbReference type="InterPro" id="IPR013083">
    <property type="entry name" value="Znf_RING/FYVE/PHD"/>
</dbReference>
<dbReference type="GO" id="GO:0016020">
    <property type="term" value="C:membrane"/>
    <property type="evidence" value="ECO:0007669"/>
    <property type="project" value="UniProtKB-SubCell"/>
</dbReference>
<evidence type="ECO:0000256" key="11">
    <source>
        <dbReference type="ARBA" id="ARBA00022989"/>
    </source>
</evidence>
<feature type="chain" id="PRO_5044839750" description="RING-type E3 ubiquitin transferase" evidence="16">
    <location>
        <begin position="26"/>
        <end position="401"/>
    </location>
</feature>
<evidence type="ECO:0000256" key="3">
    <source>
        <dbReference type="ARBA" id="ARBA00004906"/>
    </source>
</evidence>
<comment type="pathway">
    <text evidence="3">Protein modification; protein ubiquitination.</text>
</comment>
<comment type="similarity">
    <text evidence="13">Belongs to the RING-type zinc finger family. ATL subfamily.</text>
</comment>
<dbReference type="PANTHER" id="PTHR14155">
    <property type="entry name" value="RING FINGER DOMAIN-CONTAINING"/>
    <property type="match status" value="1"/>
</dbReference>
<dbReference type="SMART" id="SM00184">
    <property type="entry name" value="RING"/>
    <property type="match status" value="1"/>
</dbReference>
<keyword evidence="5" id="KW-0808">Transferase</keyword>
<dbReference type="CDD" id="cd16461">
    <property type="entry name" value="RING-H2_EL5-like"/>
    <property type="match status" value="1"/>
</dbReference>
<feature type="domain" description="RING-type" evidence="17">
    <location>
        <begin position="132"/>
        <end position="174"/>
    </location>
</feature>
<dbReference type="InterPro" id="IPR001841">
    <property type="entry name" value="Znf_RING"/>
</dbReference>
<evidence type="ECO:0000256" key="10">
    <source>
        <dbReference type="ARBA" id="ARBA00022833"/>
    </source>
</evidence>
<dbReference type="EMBL" id="JBJUIK010000014">
    <property type="protein sequence ID" value="KAL3504799.1"/>
    <property type="molecule type" value="Genomic_DNA"/>
</dbReference>
<evidence type="ECO:0000256" key="15">
    <source>
        <dbReference type="SAM" id="Phobius"/>
    </source>
</evidence>
<keyword evidence="12 15" id="KW-0472">Membrane</keyword>
<dbReference type="FunFam" id="3.30.40.10:FF:000187">
    <property type="entry name" value="E3 ubiquitin-protein ligase ATL6"/>
    <property type="match status" value="1"/>
</dbReference>
<keyword evidence="7" id="KW-0479">Metal-binding</keyword>
<keyword evidence="9" id="KW-0833">Ubl conjugation pathway</keyword>
<organism evidence="18 19">
    <name type="scientific">Cinchona calisaya</name>
    <dbReference type="NCBI Taxonomy" id="153742"/>
    <lineage>
        <taxon>Eukaryota</taxon>
        <taxon>Viridiplantae</taxon>
        <taxon>Streptophyta</taxon>
        <taxon>Embryophyta</taxon>
        <taxon>Tracheophyta</taxon>
        <taxon>Spermatophyta</taxon>
        <taxon>Magnoliopsida</taxon>
        <taxon>eudicotyledons</taxon>
        <taxon>Gunneridae</taxon>
        <taxon>Pentapetalae</taxon>
        <taxon>asterids</taxon>
        <taxon>lamiids</taxon>
        <taxon>Gentianales</taxon>
        <taxon>Rubiaceae</taxon>
        <taxon>Cinchonoideae</taxon>
        <taxon>Cinchoneae</taxon>
        <taxon>Cinchona</taxon>
    </lineage>
</organism>
<keyword evidence="8 14" id="KW-0863">Zinc-finger</keyword>
<dbReference type="GO" id="GO:0008270">
    <property type="term" value="F:zinc ion binding"/>
    <property type="evidence" value="ECO:0007669"/>
    <property type="project" value="UniProtKB-KW"/>
</dbReference>
<name>A0ABD2YEZ2_9GENT</name>
<evidence type="ECO:0000313" key="19">
    <source>
        <dbReference type="Proteomes" id="UP001630127"/>
    </source>
</evidence>
<evidence type="ECO:0000256" key="5">
    <source>
        <dbReference type="ARBA" id="ARBA00022679"/>
    </source>
</evidence>
<evidence type="ECO:0000256" key="12">
    <source>
        <dbReference type="ARBA" id="ARBA00023136"/>
    </source>
</evidence>
<dbReference type="Gene3D" id="3.30.40.10">
    <property type="entry name" value="Zinc/RING finger domain, C3HC4 (zinc finger)"/>
    <property type="match status" value="1"/>
</dbReference>
<proteinExistence type="inferred from homology"/>
<evidence type="ECO:0000256" key="8">
    <source>
        <dbReference type="ARBA" id="ARBA00022771"/>
    </source>
</evidence>
<evidence type="ECO:0000256" key="4">
    <source>
        <dbReference type="ARBA" id="ARBA00012483"/>
    </source>
</evidence>
<reference evidence="18 19" key="1">
    <citation type="submission" date="2024-11" db="EMBL/GenBank/DDBJ databases">
        <title>A near-complete genome assembly of Cinchona calisaya.</title>
        <authorList>
            <person name="Lian D.C."/>
            <person name="Zhao X.W."/>
            <person name="Wei L."/>
        </authorList>
    </citation>
    <scope>NUCLEOTIDE SEQUENCE [LARGE SCALE GENOMIC DNA]</scope>
    <source>
        <tissue evidence="18">Nenye</tissue>
    </source>
</reference>
<protein>
    <recommendedName>
        <fullName evidence="4">RING-type E3 ubiquitin transferase</fullName>
        <ecNumber evidence="4">2.3.2.27</ecNumber>
    </recommendedName>
</protein>
<evidence type="ECO:0000256" key="1">
    <source>
        <dbReference type="ARBA" id="ARBA00000900"/>
    </source>
</evidence>
<keyword evidence="11 15" id="KW-1133">Transmembrane helix</keyword>
<dbReference type="PANTHER" id="PTHR14155:SF583">
    <property type="entry name" value="RING-TYPE DOMAIN-CONTAINING PROTEIN"/>
    <property type="match status" value="1"/>
</dbReference>
<keyword evidence="10" id="KW-0862">Zinc</keyword>